<dbReference type="SUPFAM" id="SSF52266">
    <property type="entry name" value="SGNH hydrolase"/>
    <property type="match status" value="1"/>
</dbReference>
<accession>A0A395M384</accession>
<dbReference type="Gene3D" id="2.60.120.1360">
    <property type="match status" value="1"/>
</dbReference>
<dbReference type="EMBL" id="PHFL01000007">
    <property type="protein sequence ID" value="RFM25253.1"/>
    <property type="molecule type" value="Genomic_DNA"/>
</dbReference>
<reference evidence="3 4" key="1">
    <citation type="journal article" date="2011" name="ISME J.">
        <title>Community ecology of hot spring cyanobacterial mats: predominant populations and their functional potential.</title>
        <authorList>
            <person name="Klatt C.G."/>
            <person name="Wood J.M."/>
            <person name="Rusch D.B."/>
            <person name="Bateson M.M."/>
            <person name="Hamamura N."/>
            <person name="Heidelberg J.F."/>
            <person name="Grossman A.R."/>
            <person name="Bhaya D."/>
            <person name="Cohan F.M."/>
            <person name="Kuhl M."/>
            <person name="Bryant D.A."/>
            <person name="Ward D.M."/>
        </authorList>
    </citation>
    <scope>NUCLEOTIDE SEQUENCE [LARGE SCALE GENOMIC DNA]</scope>
    <source>
        <strain evidence="3">OS</strain>
    </source>
</reference>
<dbReference type="Proteomes" id="UP000266389">
    <property type="component" value="Unassembled WGS sequence"/>
</dbReference>
<gene>
    <name evidence="3" type="ORF">D0433_01105</name>
</gene>
<comment type="caution">
    <text evidence="3">The sequence shown here is derived from an EMBL/GenBank/DDBJ whole genome shotgun (WGS) entry which is preliminary data.</text>
</comment>
<keyword evidence="2" id="KW-1133">Transmembrane helix</keyword>
<dbReference type="AlphaFoldDB" id="A0A395M384"/>
<evidence type="ECO:0000313" key="4">
    <source>
        <dbReference type="Proteomes" id="UP000266389"/>
    </source>
</evidence>
<sequence length="489" mass="55441">MPYRESYEIQPSRFMQPTRTLLFLISVFLILGVVALLFPEQGIRLSDNFSLRFFTLRTLIGIDEIDTPEFASVSAAPLPQTSIAIANRTKYHIDLNDSSRLIYPNDDKSVLYPLFEELTRALQASRPIRILHYGDSQIEEDRITSTIRRELQRHFGGAGVGLVSAKPLTHSLSISHSWSDNWQRYAVFGDSSKPTHNRFGIMGAYCNYQDAQASLSFQRKKSAATALNITRVSVLYGSAKSSVKVSLSGRTFHGEKTLQRGKRFGKVEWELSHAEEPLRLKFTGISPDIYAITLDGKNGVAVDNIPIRGSSGVEFIKIDSALFAESIKAMRVKAVIFQFGGNAVPHIKSQQDLEWYETQLIKQFRLFKSLGLHLIVIGPSDMSTKLKEKFVTYAYLPDVRDMMLRTTHYFGGVYWDMYAAMGGRNSMPKWVKQKLAIEDYTHFTREGAEKIAQMFISSFMKDYREYQHATQQKSHSTDAKTAHSVPSLR</sequence>
<organism evidence="3 4">
    <name type="scientific">Candidatus Thermochlorobacter aerophilus</name>
    <dbReference type="NCBI Taxonomy" id="1868324"/>
    <lineage>
        <taxon>Bacteria</taxon>
        <taxon>Pseudomonadati</taxon>
        <taxon>Chlorobiota</taxon>
        <taxon>Chlorobiia</taxon>
        <taxon>Chlorobiales</taxon>
        <taxon>Candidatus Thermochlorobacteriaceae</taxon>
        <taxon>Candidatus Thermochlorobacter</taxon>
    </lineage>
</organism>
<feature type="transmembrane region" description="Helical" evidence="2">
    <location>
        <begin position="21"/>
        <end position="38"/>
    </location>
</feature>
<evidence type="ECO:0000256" key="1">
    <source>
        <dbReference type="SAM" id="MobiDB-lite"/>
    </source>
</evidence>
<name>A0A395M384_9BACT</name>
<proteinExistence type="predicted"/>
<keyword evidence="2" id="KW-0472">Membrane</keyword>
<dbReference type="Gene3D" id="3.40.50.1110">
    <property type="entry name" value="SGNH hydrolase"/>
    <property type="match status" value="1"/>
</dbReference>
<protein>
    <recommendedName>
        <fullName evidence="5">SGNH hydrolase-type esterase domain-containing protein</fullName>
    </recommendedName>
</protein>
<keyword evidence="2" id="KW-0812">Transmembrane</keyword>
<feature type="region of interest" description="Disordered" evidence="1">
    <location>
        <begin position="469"/>
        <end position="489"/>
    </location>
</feature>
<evidence type="ECO:0000256" key="2">
    <source>
        <dbReference type="SAM" id="Phobius"/>
    </source>
</evidence>
<dbReference type="GO" id="GO:0016788">
    <property type="term" value="F:hydrolase activity, acting on ester bonds"/>
    <property type="evidence" value="ECO:0007669"/>
    <property type="project" value="UniProtKB-ARBA"/>
</dbReference>
<dbReference type="InterPro" id="IPR036514">
    <property type="entry name" value="SGNH_hydro_sf"/>
</dbReference>
<evidence type="ECO:0008006" key="5">
    <source>
        <dbReference type="Google" id="ProtNLM"/>
    </source>
</evidence>
<evidence type="ECO:0000313" key="3">
    <source>
        <dbReference type="EMBL" id="RFM25253.1"/>
    </source>
</evidence>